<dbReference type="RefSeq" id="WP_012302640.1">
    <property type="nucleotide sequence ID" value="NC_010424.1"/>
</dbReference>
<proteinExistence type="predicted"/>
<dbReference type="InterPro" id="IPR036388">
    <property type="entry name" value="WH-like_DNA-bd_sf"/>
</dbReference>
<dbReference type="KEGG" id="dau:Daud_1557"/>
<dbReference type="Proteomes" id="UP000008544">
    <property type="component" value="Chromosome"/>
</dbReference>
<dbReference type="OrthoDB" id="9808360at2"/>
<dbReference type="PROSITE" id="PS01332">
    <property type="entry name" value="HTH_RRF2_1"/>
    <property type="match status" value="1"/>
</dbReference>
<keyword evidence="1" id="KW-0238">DNA-binding</keyword>
<keyword evidence="3" id="KW-1185">Reference proteome</keyword>
<dbReference type="SUPFAM" id="SSF46785">
    <property type="entry name" value="Winged helix' DNA-binding domain"/>
    <property type="match status" value="1"/>
</dbReference>
<dbReference type="HOGENOM" id="CLU_107144_0_1_9"/>
<dbReference type="PROSITE" id="PS51197">
    <property type="entry name" value="HTH_RRF2_2"/>
    <property type="match status" value="1"/>
</dbReference>
<dbReference type="InterPro" id="IPR036390">
    <property type="entry name" value="WH_DNA-bd_sf"/>
</dbReference>
<dbReference type="EMBL" id="CP000860">
    <property type="protein sequence ID" value="ACA60059.1"/>
    <property type="molecule type" value="Genomic_DNA"/>
</dbReference>
<name>B1I530_DESAP</name>
<dbReference type="PANTHER" id="PTHR33221:SF5">
    <property type="entry name" value="HTH-TYPE TRANSCRIPTIONAL REGULATOR ISCR"/>
    <property type="match status" value="1"/>
</dbReference>
<accession>B1I530</accession>
<evidence type="ECO:0000256" key="1">
    <source>
        <dbReference type="ARBA" id="ARBA00023125"/>
    </source>
</evidence>
<protein>
    <submittedName>
        <fullName evidence="2">Transcriptional regulator, BadM/Rrf2 family</fullName>
    </submittedName>
</protein>
<dbReference type="InterPro" id="IPR000944">
    <property type="entry name" value="Tscrpt_reg_Rrf2"/>
</dbReference>
<dbReference type="GO" id="GO:0005829">
    <property type="term" value="C:cytosol"/>
    <property type="evidence" value="ECO:0007669"/>
    <property type="project" value="TreeGrafter"/>
</dbReference>
<evidence type="ECO:0000313" key="3">
    <source>
        <dbReference type="Proteomes" id="UP000008544"/>
    </source>
</evidence>
<dbReference type="Pfam" id="PF02082">
    <property type="entry name" value="Rrf2"/>
    <property type="match status" value="1"/>
</dbReference>
<dbReference type="InterPro" id="IPR030489">
    <property type="entry name" value="TR_Rrf2-type_CS"/>
</dbReference>
<dbReference type="GO" id="GO:0003700">
    <property type="term" value="F:DNA-binding transcription factor activity"/>
    <property type="evidence" value="ECO:0007669"/>
    <property type="project" value="TreeGrafter"/>
</dbReference>
<sequence>MRVSTRVRYGTRALVDIAEHHGNGPVCLRDIARRQKVSQPYLEQLILLLKAAGLVRSIRGARGGFVLARDPAEISMIEVMTTLGWESEVVDCVGDPGSCSRAGACGMRDFWCRLSDAVSKVVGSTTLADLMQEQAETSNSHCRPGYRRVGC</sequence>
<dbReference type="AlphaFoldDB" id="B1I530"/>
<dbReference type="PANTHER" id="PTHR33221">
    <property type="entry name" value="WINGED HELIX-TURN-HELIX TRANSCRIPTIONAL REGULATOR, RRF2 FAMILY"/>
    <property type="match status" value="1"/>
</dbReference>
<dbReference type="eggNOG" id="COG1959">
    <property type="taxonomic scope" value="Bacteria"/>
</dbReference>
<dbReference type="STRING" id="477974.Daud_1557"/>
<evidence type="ECO:0000313" key="2">
    <source>
        <dbReference type="EMBL" id="ACA60059.1"/>
    </source>
</evidence>
<gene>
    <name evidence="2" type="ordered locus">Daud_1557</name>
</gene>
<reference evidence="2 3" key="2">
    <citation type="journal article" date="2008" name="Science">
        <title>Environmental genomics reveals a single-species ecosystem deep within Earth.</title>
        <authorList>
            <person name="Chivian D."/>
            <person name="Brodie E.L."/>
            <person name="Alm E.J."/>
            <person name="Culley D.E."/>
            <person name="Dehal P.S."/>
            <person name="Desantis T.Z."/>
            <person name="Gihring T.M."/>
            <person name="Lapidus A."/>
            <person name="Lin L.H."/>
            <person name="Lowry S.R."/>
            <person name="Moser D.P."/>
            <person name="Richardson P.M."/>
            <person name="Southam G."/>
            <person name="Wanger G."/>
            <person name="Pratt L.M."/>
            <person name="Andersen G.L."/>
            <person name="Hazen T.C."/>
            <person name="Brockman F.J."/>
            <person name="Arkin A.P."/>
            <person name="Onstott T.C."/>
        </authorList>
    </citation>
    <scope>NUCLEOTIDE SEQUENCE [LARGE SCALE GENOMIC DNA]</scope>
    <source>
        <strain evidence="2 3">MP104C</strain>
    </source>
</reference>
<organism evidence="2 3">
    <name type="scientific">Desulforudis audaxviator (strain MP104C)</name>
    <dbReference type="NCBI Taxonomy" id="477974"/>
    <lineage>
        <taxon>Bacteria</taxon>
        <taxon>Bacillati</taxon>
        <taxon>Bacillota</taxon>
        <taxon>Clostridia</taxon>
        <taxon>Thermoanaerobacterales</taxon>
        <taxon>Candidatus Desulforudaceae</taxon>
        <taxon>Candidatus Desulforudis</taxon>
    </lineage>
</organism>
<dbReference type="NCBIfam" id="TIGR00738">
    <property type="entry name" value="rrf2_super"/>
    <property type="match status" value="1"/>
</dbReference>
<dbReference type="Gene3D" id="1.10.10.10">
    <property type="entry name" value="Winged helix-like DNA-binding domain superfamily/Winged helix DNA-binding domain"/>
    <property type="match status" value="1"/>
</dbReference>
<reference evidence="3" key="1">
    <citation type="submission" date="2007-10" db="EMBL/GenBank/DDBJ databases">
        <title>Complete sequence of chromosome of Desulforudis audaxviator MP104C.</title>
        <authorList>
            <person name="Copeland A."/>
            <person name="Lucas S."/>
            <person name="Lapidus A."/>
            <person name="Barry K."/>
            <person name="Glavina del Rio T."/>
            <person name="Dalin E."/>
            <person name="Tice H."/>
            <person name="Bruce D."/>
            <person name="Pitluck S."/>
            <person name="Lowry S.R."/>
            <person name="Larimer F."/>
            <person name="Land M.L."/>
            <person name="Hauser L."/>
            <person name="Kyrpides N."/>
            <person name="Ivanova N.N."/>
            <person name="Richardson P."/>
        </authorList>
    </citation>
    <scope>NUCLEOTIDE SEQUENCE [LARGE SCALE GENOMIC DNA]</scope>
    <source>
        <strain evidence="3">MP104C</strain>
    </source>
</reference>
<dbReference type="GO" id="GO:0003677">
    <property type="term" value="F:DNA binding"/>
    <property type="evidence" value="ECO:0007669"/>
    <property type="project" value="UniProtKB-KW"/>
</dbReference>